<gene>
    <name evidence="2" type="ORF">AZE42_10983</name>
</gene>
<dbReference type="Proteomes" id="UP000183567">
    <property type="component" value="Unassembled WGS sequence"/>
</dbReference>
<dbReference type="EMBL" id="LVVM01006333">
    <property type="protein sequence ID" value="OJA08318.1"/>
    <property type="molecule type" value="Genomic_DNA"/>
</dbReference>
<dbReference type="STRING" id="180088.A0A1J8PGF5"/>
<feature type="region of interest" description="Disordered" evidence="1">
    <location>
        <begin position="1"/>
        <end position="43"/>
    </location>
</feature>
<sequence length="99" mass="11211">MQRLAAVNSPEYRKVNDTRCSSKQQPTVLLGTAEDDPPFDPSDNDSLPDVHWCETFLCYCSCWSHGTLGMPPRWRLERLDEPHQACTMSSSASEAHTRN</sequence>
<proteinExistence type="predicted"/>
<feature type="compositionally biased region" description="Polar residues" evidence="1">
    <location>
        <begin position="18"/>
        <end position="27"/>
    </location>
</feature>
<name>A0A1J8PGF5_9AGAM</name>
<protein>
    <submittedName>
        <fullName evidence="2">Uncharacterized protein</fullName>
    </submittedName>
</protein>
<organism evidence="2 3">
    <name type="scientific">Rhizopogon vesiculosus</name>
    <dbReference type="NCBI Taxonomy" id="180088"/>
    <lineage>
        <taxon>Eukaryota</taxon>
        <taxon>Fungi</taxon>
        <taxon>Dikarya</taxon>
        <taxon>Basidiomycota</taxon>
        <taxon>Agaricomycotina</taxon>
        <taxon>Agaricomycetes</taxon>
        <taxon>Agaricomycetidae</taxon>
        <taxon>Boletales</taxon>
        <taxon>Suillineae</taxon>
        <taxon>Rhizopogonaceae</taxon>
        <taxon>Rhizopogon</taxon>
    </lineage>
</organism>
<dbReference type="AlphaFoldDB" id="A0A1J8PGF5"/>
<dbReference type="OrthoDB" id="2687273at2759"/>
<evidence type="ECO:0000313" key="3">
    <source>
        <dbReference type="Proteomes" id="UP000183567"/>
    </source>
</evidence>
<comment type="caution">
    <text evidence="2">The sequence shown here is derived from an EMBL/GenBank/DDBJ whole genome shotgun (WGS) entry which is preliminary data.</text>
</comment>
<accession>A0A1J8PGF5</accession>
<evidence type="ECO:0000256" key="1">
    <source>
        <dbReference type="SAM" id="MobiDB-lite"/>
    </source>
</evidence>
<reference evidence="2 3" key="1">
    <citation type="submission" date="2016-03" db="EMBL/GenBank/DDBJ databases">
        <title>Comparative genomics of the ectomycorrhizal sister species Rhizopogon vinicolor and Rhizopogon vesiculosus (Basidiomycota: Boletales) reveals a divergence of the mating type B locus.</title>
        <authorList>
            <person name="Mujic A.B."/>
            <person name="Kuo A."/>
            <person name="Tritt A."/>
            <person name="Lipzen A."/>
            <person name="Chen C."/>
            <person name="Johnson J."/>
            <person name="Sharma A."/>
            <person name="Barry K."/>
            <person name="Grigoriev I.V."/>
            <person name="Spatafora J.W."/>
        </authorList>
    </citation>
    <scope>NUCLEOTIDE SEQUENCE [LARGE SCALE GENOMIC DNA]</scope>
    <source>
        <strain evidence="2 3">AM-OR11-056</strain>
    </source>
</reference>
<keyword evidence="3" id="KW-1185">Reference proteome</keyword>
<evidence type="ECO:0000313" key="2">
    <source>
        <dbReference type="EMBL" id="OJA08318.1"/>
    </source>
</evidence>